<dbReference type="EMBL" id="KM982402">
    <property type="protein sequence ID" value="AKI80056.1"/>
    <property type="molecule type" value="Genomic_DNA"/>
</dbReference>
<keyword evidence="9" id="KW-0235">DNA replication</keyword>
<evidence type="ECO:0000256" key="9">
    <source>
        <dbReference type="ARBA" id="ARBA00023109"/>
    </source>
</evidence>
<dbReference type="GO" id="GO:0003677">
    <property type="term" value="F:DNA binding"/>
    <property type="evidence" value="ECO:0007669"/>
    <property type="project" value="UniProtKB-KW"/>
</dbReference>
<dbReference type="PROSITE" id="PS50819">
    <property type="entry name" value="INTEIN_ENDONUCLEASE"/>
    <property type="match status" value="1"/>
</dbReference>
<dbReference type="Pfam" id="PF03104">
    <property type="entry name" value="DNA_pol_B_exo1"/>
    <property type="match status" value="1"/>
</dbReference>
<proteinExistence type="inferred from homology"/>
<dbReference type="SMART" id="SM00486">
    <property type="entry name" value="POLBc"/>
    <property type="match status" value="1"/>
</dbReference>
<evidence type="ECO:0000256" key="6">
    <source>
        <dbReference type="ARBA" id="ARBA00022813"/>
    </source>
</evidence>
<evidence type="ECO:0000256" key="5">
    <source>
        <dbReference type="ARBA" id="ARBA00022695"/>
    </source>
</evidence>
<dbReference type="InterPro" id="IPR006133">
    <property type="entry name" value="DNA-dir_DNA_pol_B_exonuc"/>
</dbReference>
<dbReference type="EC" id="2.7.7.7" evidence="2"/>
<dbReference type="Gene3D" id="3.90.1600.10">
    <property type="entry name" value="Palm domain of DNA polymerase"/>
    <property type="match status" value="2"/>
</dbReference>
<evidence type="ECO:0000256" key="12">
    <source>
        <dbReference type="SAM" id="Coils"/>
    </source>
</evidence>
<dbReference type="InterPro" id="IPR027434">
    <property type="entry name" value="Homing_endonucl"/>
</dbReference>
<dbReference type="InterPro" id="IPR042087">
    <property type="entry name" value="DNA_pol_B_thumb"/>
</dbReference>
<keyword evidence="10" id="KW-0238">DNA-binding</keyword>
<keyword evidence="12" id="KW-0175">Coiled coil</keyword>
<comment type="similarity">
    <text evidence="1">Belongs to the DNA polymerase type-B family.</text>
</comment>
<dbReference type="KEGG" id="vg:80513854"/>
<keyword evidence="6" id="KW-0068">Autocatalytic cleavage</keyword>
<evidence type="ECO:0000256" key="11">
    <source>
        <dbReference type="ARBA" id="ARBA00049244"/>
    </source>
</evidence>
<keyword evidence="9" id="KW-1194">Viral DNA replication</keyword>
<dbReference type="InterPro" id="IPR004042">
    <property type="entry name" value="Intein_endonuc_central"/>
</dbReference>
<reference evidence="15 16" key="1">
    <citation type="submission" date="2014-10" db="EMBL/GenBank/DDBJ databases">
        <title>Pan-genome analysis of Brazilian lineage A amoebal mimiviruses.</title>
        <authorList>
            <person name="Assis F.L."/>
            <person name="Abrahao J.S."/>
            <person name="Kroon E.G."/>
            <person name="Dornas F.P."/>
            <person name="Andrade K.R."/>
            <person name="Borato P.V.M."/>
            <person name="Pilotto M.R."/>
            <person name="Benamar S."/>
            <person name="LaScola B."/>
            <person name="Colson P."/>
        </authorList>
    </citation>
    <scope>NUCLEOTIDE SEQUENCE [LARGE SCALE GENOMIC DNA]</scope>
    <source>
        <strain evidence="15 16">Kroon</strain>
    </source>
</reference>
<sequence length="1740" mass="201829">MPSETIDSTKKFEFQISDWNSYHELDQEEEEKYVIQLFGRTEDDHDVCLKVTGYTPFFYVEIPKQWKQQQVDKFVGILKNKVQYHCKKNLDEDFDLSNSLIKYAMVKKHKFYNFRNKQLYNFLLLVFKSHTAMKEFSSILARPLEAKGLTNKPMLYQRYESNIEPHIRFMHINNLSSCGWASIDTDKLKKIPEYSNCDYSFSVNWKDVKPSNNDDRMAPFKIMGYDIECVSCDQNFPQAERPSDKIIQIGITMYRYGSMKCYEQHILTLKKCAPIEGVNVECYKKEKGLLRGFAKKIAELRPDFKTGYNNFGFDDKYIYDRILRIDKRESKKQGVNINALKNKFMDEILRTIGKVNNNYLIENEGLDRIPIYTTVKDKKLSSKASRFIQIRGGTYVENGNNLKYVQSPGITYFEVKNLSSSALGDNELKFIQIPGVLSIDMMKVIQRDHRLIGYKLDNVSANFITEKADQIIEMPQNQEDSDSEKEDEDTDDKTYDVNIYTKSTKALEKDSYIQIMVNDGYSSSPLSEGAKYKVYDIQTITEKKVNEKTNKEEIFVYQAIKTKICQKDIQQLRETIKNPLLGISWTFAKDDMHHTKINKYFEEGDPKKIRQIAKYCLKDCKLVNLLLAKLEIIVNSVGMAKVCHVPLSYLFLRGQGVKIFSLVSKKCREKNFLIPVLRRKSKDNEGDEDETYEGATVITPKPNVYLSPIGVLDYSSLYPNSMRERNLSQECYVDDSKYDNLPGYIYHDVEIILKDKKGKILRNIDGTPQKEYHRFAQEIITDEQINKELKDIFDKINTVFENNVTIIQNQKYFTEKNISELIDKYKNISDSKIEDIEFDESLSDKRKNKLVNAEKDLLDKNIGFYQKIKSQIDKIKLDSKIEIDNLSKNLNEEEKSKQINKMELNTKNLISKVFSKYMITEQQREELIVLEKERAKRSVNAEKAKVYNTVDGITVRYGILPEILTELLNKRKETNGKLANEKDPFVKAILNALQLAFKVTANSLYGQTGAPTSPLYFIAIAACTTAIGRERLHYAKKTVEDNFPGSEVIYGDSVTGDTPIITRHQNGDINITTIEELGSKWKPYEIFKAHEKNSNRKFKQQSEYPTDSEVWTAKGWAKIKRVIRHKTVKKIYRVLTHTGCIDVTEDHSLLDPNQNIIKPINCQIGTELLHGFPESNNVYDNISEQEAYVWGFFMGDGSCGSYQTKNGIKYSWALNNQDLDVLNKCKKYLEETENIQFKILDTMKSSSVYKLVPIGKIKYMVNKYRKIFYDNKKYKLVPKEILNSTKDIKNSFLEGYYAADGSRKETENMGCRRCDIKGKISAQCLFYLLKSLGYNVSINIRSDKNQIYRLTFSNKKQRKNPIAIKKIQLMNETSNDHDGDYVYDLETESGSFHAGVGEMIVKNTDSIFINFHIKDENGEEKTDKEALMKTIAKCQRAAKLINQNVPKPQSIVYEKTLHPFILVAKKKYVGLLFEKSPDKYFLKSMGIVLKRRDNAPIVKIVVGGIIDNILKNRDIDKAIEYTRIVLDKLMNGDYPMDKFIISKTLKARYKKPSTIAHKVLADRMAVRDPGNKPQINDRIPFVYIVKDMGKKKKKDILQGDLIEHPEYVTTNNLKIDYLYYLEHQIINPASQILELMMDTKDVQKFFNKYIIDEQNKRKGAQSLTKWMDFSKLPKESGSKTAKKPYQSQKLQKTKSSDRSQIDPKYINLIKNKSRKHECQNMNKWISSTDKCTDDWEPNVE</sequence>
<keyword evidence="16" id="KW-1185">Reference proteome</keyword>
<dbReference type="InterPro" id="IPR006134">
    <property type="entry name" value="DNA-dir_DNA_pol_B_multi_dom"/>
</dbReference>
<evidence type="ECO:0000256" key="3">
    <source>
        <dbReference type="ARBA" id="ARBA00015749"/>
    </source>
</evidence>
<dbReference type="InterPro" id="IPR036844">
    <property type="entry name" value="Hint_dom_sf"/>
</dbReference>
<evidence type="ECO:0000256" key="10">
    <source>
        <dbReference type="ARBA" id="ARBA00023125"/>
    </source>
</evidence>
<feature type="region of interest" description="Disordered" evidence="13">
    <location>
        <begin position="1673"/>
        <end position="1704"/>
    </location>
</feature>
<dbReference type="PANTHER" id="PTHR10322:SF23">
    <property type="entry name" value="DNA POLYMERASE DELTA CATALYTIC SUBUNIT"/>
    <property type="match status" value="1"/>
</dbReference>
<dbReference type="GO" id="GO:0008296">
    <property type="term" value="F:3'-5'-DNA exonuclease activity"/>
    <property type="evidence" value="ECO:0007669"/>
    <property type="project" value="TreeGrafter"/>
</dbReference>
<keyword evidence="8" id="KW-0651">Protein splicing</keyword>
<evidence type="ECO:0000256" key="2">
    <source>
        <dbReference type="ARBA" id="ARBA00012417"/>
    </source>
</evidence>
<dbReference type="InterPro" id="IPR012337">
    <property type="entry name" value="RNaseH-like_sf"/>
</dbReference>
<organism evidence="15 16">
    <name type="scientific">Acanthamoeba polyphaga mimivirus Kroon</name>
    <dbReference type="NCBI Taxonomy" id="3069720"/>
    <lineage>
        <taxon>Viruses</taxon>
        <taxon>Varidnaviria</taxon>
        <taxon>Bamfordvirae</taxon>
        <taxon>Nucleocytoviricota</taxon>
        <taxon>Megaviricetes</taxon>
        <taxon>Imitervirales</taxon>
        <taxon>Mimiviridae</taxon>
        <taxon>Megamimivirinae</taxon>
        <taxon>Mimivirus</taxon>
        <taxon>Mimivirus lagoaense</taxon>
    </lineage>
</organism>
<dbReference type="GO" id="GO:0045004">
    <property type="term" value="P:DNA replication proofreading"/>
    <property type="evidence" value="ECO:0007669"/>
    <property type="project" value="TreeGrafter"/>
</dbReference>
<feature type="domain" description="DOD-type homing endonuclease" evidence="14">
    <location>
        <begin position="1189"/>
        <end position="1334"/>
    </location>
</feature>
<keyword evidence="7" id="KW-0239">DNA-directed DNA polymerase</keyword>
<dbReference type="SUPFAM" id="SSF51294">
    <property type="entry name" value="Hedgehog/intein (Hint) domain"/>
    <property type="match status" value="1"/>
</dbReference>
<dbReference type="GO" id="GO:0004519">
    <property type="term" value="F:endonuclease activity"/>
    <property type="evidence" value="ECO:0007669"/>
    <property type="project" value="InterPro"/>
</dbReference>
<dbReference type="InterPro" id="IPR030934">
    <property type="entry name" value="Intein_C"/>
</dbReference>
<evidence type="ECO:0000256" key="8">
    <source>
        <dbReference type="ARBA" id="ARBA00023000"/>
    </source>
</evidence>
<dbReference type="InterPro" id="IPR023211">
    <property type="entry name" value="DNA_pol_palm_dom_sf"/>
</dbReference>
<dbReference type="GO" id="GO:0006287">
    <property type="term" value="P:base-excision repair, gap-filling"/>
    <property type="evidence" value="ECO:0007669"/>
    <property type="project" value="TreeGrafter"/>
</dbReference>
<dbReference type="Gene3D" id="1.10.132.60">
    <property type="entry name" value="DNA polymerase family B, C-terminal domain"/>
    <property type="match status" value="1"/>
</dbReference>
<feature type="compositionally biased region" description="Acidic residues" evidence="13">
    <location>
        <begin position="479"/>
        <end position="491"/>
    </location>
</feature>
<dbReference type="CDD" id="cd00081">
    <property type="entry name" value="Hint"/>
    <property type="match status" value="1"/>
</dbReference>
<dbReference type="GO" id="GO:0039693">
    <property type="term" value="P:viral DNA genome replication"/>
    <property type="evidence" value="ECO:0007669"/>
    <property type="project" value="UniProtKB-KW"/>
</dbReference>
<name>A0A0G2YAE8_9VIRU</name>
<protein>
    <recommendedName>
        <fullName evidence="3">DNA polymerase</fullName>
        <ecNumber evidence="2">2.7.7.7</ecNumber>
    </recommendedName>
</protein>
<feature type="coiled-coil region" evidence="12">
    <location>
        <begin position="876"/>
        <end position="903"/>
    </location>
</feature>
<dbReference type="Pfam" id="PF00136">
    <property type="entry name" value="DNA_pol_B"/>
    <property type="match status" value="3"/>
</dbReference>
<keyword evidence="4" id="KW-0808">Transferase</keyword>
<dbReference type="Gene3D" id="3.10.28.10">
    <property type="entry name" value="Homing endonucleases"/>
    <property type="match status" value="1"/>
</dbReference>
<evidence type="ECO:0000259" key="14">
    <source>
        <dbReference type="PROSITE" id="PS50819"/>
    </source>
</evidence>
<dbReference type="PANTHER" id="PTHR10322">
    <property type="entry name" value="DNA POLYMERASE CATALYTIC SUBUNIT"/>
    <property type="match status" value="1"/>
</dbReference>
<dbReference type="InterPro" id="IPR006172">
    <property type="entry name" value="DNA-dir_DNA_pol_B"/>
</dbReference>
<dbReference type="Gene3D" id="3.30.342.10">
    <property type="entry name" value="DNA Polymerase, chain B, domain 1"/>
    <property type="match status" value="1"/>
</dbReference>
<dbReference type="Gene3D" id="3.30.420.10">
    <property type="entry name" value="Ribonuclease H-like superfamily/Ribonuclease H"/>
    <property type="match status" value="2"/>
</dbReference>
<dbReference type="GO" id="GO:0006297">
    <property type="term" value="P:nucleotide-excision repair, DNA gap filling"/>
    <property type="evidence" value="ECO:0007669"/>
    <property type="project" value="TreeGrafter"/>
</dbReference>
<accession>A0A0G2YAE8</accession>
<dbReference type="Gene3D" id="1.10.287.690">
    <property type="entry name" value="Helix hairpin bin"/>
    <property type="match status" value="1"/>
</dbReference>
<comment type="catalytic activity">
    <reaction evidence="11">
        <text>DNA(n) + a 2'-deoxyribonucleoside 5'-triphosphate = DNA(n+1) + diphosphate</text>
        <dbReference type="Rhea" id="RHEA:22508"/>
        <dbReference type="Rhea" id="RHEA-COMP:17339"/>
        <dbReference type="Rhea" id="RHEA-COMP:17340"/>
        <dbReference type="ChEBI" id="CHEBI:33019"/>
        <dbReference type="ChEBI" id="CHEBI:61560"/>
        <dbReference type="ChEBI" id="CHEBI:173112"/>
        <dbReference type="EC" id="2.7.7.7"/>
    </reaction>
</comment>
<dbReference type="Proteomes" id="UP000240461">
    <property type="component" value="Segment"/>
</dbReference>
<dbReference type="GO" id="GO:0000166">
    <property type="term" value="F:nucleotide binding"/>
    <property type="evidence" value="ECO:0007669"/>
    <property type="project" value="InterPro"/>
</dbReference>
<evidence type="ECO:0000256" key="1">
    <source>
        <dbReference type="ARBA" id="ARBA00005755"/>
    </source>
</evidence>
<dbReference type="GO" id="GO:0003887">
    <property type="term" value="F:DNA-directed DNA polymerase activity"/>
    <property type="evidence" value="ECO:0007669"/>
    <property type="project" value="UniProtKB-KW"/>
</dbReference>
<evidence type="ECO:0000256" key="4">
    <source>
        <dbReference type="ARBA" id="ARBA00022679"/>
    </source>
</evidence>
<dbReference type="PROSITE" id="PS50818">
    <property type="entry name" value="INTEIN_C_TER"/>
    <property type="match status" value="1"/>
</dbReference>
<feature type="region of interest" description="Disordered" evidence="13">
    <location>
        <begin position="471"/>
        <end position="491"/>
    </location>
</feature>
<dbReference type="InterPro" id="IPR036397">
    <property type="entry name" value="RNaseH_sf"/>
</dbReference>
<dbReference type="InterPro" id="IPR043502">
    <property type="entry name" value="DNA/RNA_pol_sf"/>
</dbReference>
<dbReference type="SUPFAM" id="SSF53098">
    <property type="entry name" value="Ribonuclease H-like"/>
    <property type="match status" value="1"/>
</dbReference>
<evidence type="ECO:0000256" key="13">
    <source>
        <dbReference type="SAM" id="MobiDB-lite"/>
    </source>
</evidence>
<evidence type="ECO:0000313" key="15">
    <source>
        <dbReference type="EMBL" id="AKI80056.1"/>
    </source>
</evidence>
<evidence type="ECO:0000256" key="7">
    <source>
        <dbReference type="ARBA" id="ARBA00022932"/>
    </source>
</evidence>
<dbReference type="InterPro" id="IPR050240">
    <property type="entry name" value="DNA_pol_type-B"/>
</dbReference>
<dbReference type="SUPFAM" id="SSF55608">
    <property type="entry name" value="Homing endonucleases"/>
    <property type="match status" value="1"/>
</dbReference>
<evidence type="ECO:0000313" key="16">
    <source>
        <dbReference type="Proteomes" id="UP000240461"/>
    </source>
</evidence>
<keyword evidence="5" id="KW-0548">Nucleotidyltransferase</keyword>
<dbReference type="SUPFAM" id="SSF56672">
    <property type="entry name" value="DNA/RNA polymerases"/>
    <property type="match status" value="1"/>
</dbReference>